<dbReference type="InterPro" id="IPR014177">
    <property type="entry name" value="Formate_DH_TAT-contain"/>
</dbReference>
<dbReference type="NCBIfam" id="TIGR01409">
    <property type="entry name" value="TAT_signal_seq"/>
    <property type="match status" value="1"/>
</dbReference>
<keyword evidence="1" id="KW-0732">Signal</keyword>
<protein>
    <recommendedName>
        <fullName evidence="5">Formate dehydrogenase</fullName>
    </recommendedName>
</protein>
<name>A0A1B4V603_9GAMM</name>
<dbReference type="InterPro" id="IPR006311">
    <property type="entry name" value="TAT_signal"/>
</dbReference>
<dbReference type="EMBL" id="AP014936">
    <property type="protein sequence ID" value="BAU48885.1"/>
    <property type="molecule type" value="Genomic_DNA"/>
</dbReference>
<sequence length="71" mass="7517">MTEQQHDEPNGRREFLKQVALGGGAAAVAAVSGGALAATDTEPPKAAAEPARPKGYHETDHIREYYRTAAL</sequence>
<dbReference type="PIRSF" id="PIRSF036704">
    <property type="entry name" value="UCP036704"/>
    <property type="match status" value="1"/>
</dbReference>
<dbReference type="PROSITE" id="PS51318">
    <property type="entry name" value="TAT"/>
    <property type="match status" value="1"/>
</dbReference>
<organism evidence="3 4">
    <name type="scientific">Sulfurifustis variabilis</name>
    <dbReference type="NCBI Taxonomy" id="1675686"/>
    <lineage>
        <taxon>Bacteria</taxon>
        <taxon>Pseudomonadati</taxon>
        <taxon>Pseudomonadota</taxon>
        <taxon>Gammaproteobacteria</taxon>
        <taxon>Acidiferrobacterales</taxon>
        <taxon>Acidiferrobacteraceae</taxon>
        <taxon>Sulfurifustis</taxon>
    </lineage>
</organism>
<feature type="compositionally biased region" description="Low complexity" evidence="2">
    <location>
        <begin position="36"/>
        <end position="50"/>
    </location>
</feature>
<dbReference type="Proteomes" id="UP000218899">
    <property type="component" value="Chromosome"/>
</dbReference>
<gene>
    <name evidence="3" type="ORF">SVA_2335</name>
</gene>
<evidence type="ECO:0000313" key="3">
    <source>
        <dbReference type="EMBL" id="BAU48885.1"/>
    </source>
</evidence>
<proteinExistence type="predicted"/>
<feature type="region of interest" description="Disordered" evidence="2">
    <location>
        <begin position="36"/>
        <end position="58"/>
    </location>
</feature>
<dbReference type="KEGG" id="sva:SVA_2335"/>
<dbReference type="AlphaFoldDB" id="A0A1B4V603"/>
<evidence type="ECO:0008006" key="5">
    <source>
        <dbReference type="Google" id="ProtNLM"/>
    </source>
</evidence>
<reference evidence="3 4" key="1">
    <citation type="submission" date="2015-08" db="EMBL/GenBank/DDBJ databases">
        <title>Complete genome sequence of Sulfurifustis variabilis.</title>
        <authorList>
            <person name="Miura A."/>
            <person name="Kojima H."/>
            <person name="Fukui M."/>
        </authorList>
    </citation>
    <scope>NUCLEOTIDE SEQUENCE [LARGE SCALE GENOMIC DNA]</scope>
    <source>
        <strain evidence="4">skN76</strain>
    </source>
</reference>
<evidence type="ECO:0000256" key="2">
    <source>
        <dbReference type="SAM" id="MobiDB-lite"/>
    </source>
</evidence>
<keyword evidence="4" id="KW-1185">Reference proteome</keyword>
<dbReference type="NCBIfam" id="TIGR02811">
    <property type="entry name" value="formate_TAT"/>
    <property type="match status" value="1"/>
</dbReference>
<accession>A0A1B4V603</accession>
<dbReference type="RefSeq" id="WP_096461355.1">
    <property type="nucleotide sequence ID" value="NZ_AP014936.1"/>
</dbReference>
<evidence type="ECO:0000256" key="1">
    <source>
        <dbReference type="ARBA" id="ARBA00022729"/>
    </source>
</evidence>
<evidence type="ECO:0000313" key="4">
    <source>
        <dbReference type="Proteomes" id="UP000218899"/>
    </source>
</evidence>
<dbReference type="InterPro" id="IPR019546">
    <property type="entry name" value="TAT_signal_bac_arc"/>
</dbReference>